<dbReference type="PROSITE" id="PS51762">
    <property type="entry name" value="GH16_2"/>
    <property type="match status" value="1"/>
</dbReference>
<proteinExistence type="inferred from homology"/>
<keyword evidence="5" id="KW-1185">Reference proteome</keyword>
<organism evidence="4 5">
    <name type="scientific">Geojedonia litorea</name>
    <dbReference type="NCBI Taxonomy" id="1268269"/>
    <lineage>
        <taxon>Bacteria</taxon>
        <taxon>Pseudomonadati</taxon>
        <taxon>Bacteroidota</taxon>
        <taxon>Flavobacteriia</taxon>
        <taxon>Flavobacteriales</taxon>
        <taxon>Flavobacteriaceae</taxon>
        <taxon>Geojedonia</taxon>
    </lineage>
</organism>
<evidence type="ECO:0000259" key="2">
    <source>
        <dbReference type="PROSITE" id="PS51704"/>
    </source>
</evidence>
<evidence type="ECO:0000259" key="3">
    <source>
        <dbReference type="PROSITE" id="PS51762"/>
    </source>
</evidence>
<dbReference type="CDD" id="cd08023">
    <property type="entry name" value="GH16_laminarinase_like"/>
    <property type="match status" value="1"/>
</dbReference>
<dbReference type="PANTHER" id="PTHR10963">
    <property type="entry name" value="GLYCOSYL HYDROLASE-RELATED"/>
    <property type="match status" value="1"/>
</dbReference>
<name>A0ABV9N4F0_9FLAO</name>
<evidence type="ECO:0000256" key="1">
    <source>
        <dbReference type="ARBA" id="ARBA00006865"/>
    </source>
</evidence>
<dbReference type="InterPro" id="IPR000757">
    <property type="entry name" value="Beta-glucanase-like"/>
</dbReference>
<dbReference type="Proteomes" id="UP001595953">
    <property type="component" value="Unassembled WGS sequence"/>
</dbReference>
<dbReference type="PROSITE" id="PS51704">
    <property type="entry name" value="GP_PDE"/>
    <property type="match status" value="1"/>
</dbReference>
<feature type="domain" description="GH16" evidence="3">
    <location>
        <begin position="248"/>
        <end position="528"/>
    </location>
</feature>
<evidence type="ECO:0000313" key="4">
    <source>
        <dbReference type="EMBL" id="MFC4723211.1"/>
    </source>
</evidence>
<dbReference type="Gene3D" id="3.20.20.190">
    <property type="entry name" value="Phosphatidylinositol (PI) phosphodiesterase"/>
    <property type="match status" value="1"/>
</dbReference>
<sequence>MKIGISYFFLLYTFISFNACNLKSNSNFVFANNPVIAHRGAWKTNNLPHNSIASLKQAIALNCTGSEFDVRITADDVLIVTHDPDYNNLIVEESTYAELSKFKLSNGETLPRLKEYLIAGMKNNDSTGLVIEIKPAKIEGRNQIIAENVMKLVKELKAEPYILTYISFSYEILNRIKELDPNAKTQYLDGSKAPERLKEDGITGLDYLVYTYKKHPQWMTSAKELDLVLNAWTVNKTEDIDWFLANDFDYITTDQPELVFERIQASPVNNGYELVWSDEFNYNGKPDPNNWVYDYGFIANQEKQYYTDSLKNARVENGQLIIEAHKEKIANKDFKNPEIKDWAKYKREIDSALYTSARIKTEGLAAWQYGYIEVRAKLPKGRGMWPAIWMLSENRRTIGWPESGEIDIMEHVGYDNDSVHGTIHTKAYNHMKGTQKGKAIFIDNPNDEFHVFALEWTPEKMDFILDGVVYNHIKNEHKTTAEWPFDQKFYLILNVAVGGMWGGQKGIDDSIFPQKMVVDYVRVFQKKK</sequence>
<dbReference type="EMBL" id="JBHSGP010000014">
    <property type="protein sequence ID" value="MFC4723211.1"/>
    <property type="molecule type" value="Genomic_DNA"/>
</dbReference>
<dbReference type="Pfam" id="PF00722">
    <property type="entry name" value="Glyco_hydro_16"/>
    <property type="match status" value="1"/>
</dbReference>
<dbReference type="Pfam" id="PF03009">
    <property type="entry name" value="GDPD"/>
    <property type="match status" value="1"/>
</dbReference>
<dbReference type="InterPro" id="IPR030395">
    <property type="entry name" value="GP_PDE_dom"/>
</dbReference>
<dbReference type="InterPro" id="IPR013320">
    <property type="entry name" value="ConA-like_dom_sf"/>
</dbReference>
<dbReference type="PANTHER" id="PTHR10963:SF55">
    <property type="entry name" value="GLYCOSIDE HYDROLASE FAMILY 16 PROTEIN"/>
    <property type="match status" value="1"/>
</dbReference>
<accession>A0ABV9N4F0</accession>
<protein>
    <submittedName>
        <fullName evidence="4">Family 16 glycosylhydrolase</fullName>
    </submittedName>
</protein>
<feature type="domain" description="GP-PDE" evidence="2">
    <location>
        <begin position="33"/>
        <end position="263"/>
    </location>
</feature>
<dbReference type="Gene3D" id="2.60.120.200">
    <property type="match status" value="1"/>
</dbReference>
<dbReference type="RefSeq" id="WP_387964393.1">
    <property type="nucleotide sequence ID" value="NZ_JBHSGP010000014.1"/>
</dbReference>
<dbReference type="InterPro" id="IPR050546">
    <property type="entry name" value="Glycosyl_Hydrlase_16"/>
</dbReference>
<dbReference type="InterPro" id="IPR017946">
    <property type="entry name" value="PLC-like_Pdiesterase_TIM-brl"/>
</dbReference>
<reference evidence="5" key="1">
    <citation type="journal article" date="2019" name="Int. J. Syst. Evol. Microbiol.">
        <title>The Global Catalogue of Microorganisms (GCM) 10K type strain sequencing project: providing services to taxonomists for standard genome sequencing and annotation.</title>
        <authorList>
            <consortium name="The Broad Institute Genomics Platform"/>
            <consortium name="The Broad Institute Genome Sequencing Center for Infectious Disease"/>
            <person name="Wu L."/>
            <person name="Ma J."/>
        </authorList>
    </citation>
    <scope>NUCLEOTIDE SEQUENCE [LARGE SCALE GENOMIC DNA]</scope>
    <source>
        <strain evidence="5">CCUG 63682</strain>
    </source>
</reference>
<dbReference type="SUPFAM" id="SSF51695">
    <property type="entry name" value="PLC-like phosphodiesterases"/>
    <property type="match status" value="1"/>
</dbReference>
<comment type="similarity">
    <text evidence="1">Belongs to the glycosyl hydrolase 16 family.</text>
</comment>
<gene>
    <name evidence="4" type="ORF">ACFO5O_12820</name>
</gene>
<comment type="caution">
    <text evidence="4">The sequence shown here is derived from an EMBL/GenBank/DDBJ whole genome shotgun (WGS) entry which is preliminary data.</text>
</comment>
<evidence type="ECO:0000313" key="5">
    <source>
        <dbReference type="Proteomes" id="UP001595953"/>
    </source>
</evidence>
<dbReference type="SUPFAM" id="SSF49899">
    <property type="entry name" value="Concanavalin A-like lectins/glucanases"/>
    <property type="match status" value="1"/>
</dbReference>